<dbReference type="Gene3D" id="2.60.120.200">
    <property type="match status" value="1"/>
</dbReference>
<dbReference type="EMBL" id="CP055156">
    <property type="protein sequence ID" value="QNF32318.1"/>
    <property type="molecule type" value="Genomic_DNA"/>
</dbReference>
<dbReference type="NCBIfam" id="TIGR04183">
    <property type="entry name" value="Por_Secre_tail"/>
    <property type="match status" value="1"/>
</dbReference>
<evidence type="ECO:0000259" key="1">
    <source>
        <dbReference type="PROSITE" id="PS50025"/>
    </source>
</evidence>
<feature type="domain" description="Laminin G" evidence="1">
    <location>
        <begin position="153"/>
        <end position="329"/>
    </location>
</feature>
<reference evidence="2 3" key="1">
    <citation type="journal article" date="2018" name="Int. J. Syst. Evol. Microbiol.">
        <title>Adhaeribacter swui sp. nov., isolated from wet mud.</title>
        <authorList>
            <person name="Kim D.U."/>
            <person name="Kim K.W."/>
            <person name="Kang M.S."/>
            <person name="Kim J.Y."/>
            <person name="Jang J.H."/>
            <person name="Kim M.K."/>
        </authorList>
    </citation>
    <scope>NUCLEOTIDE SEQUENCE [LARGE SCALE GENOMIC DNA]</scope>
    <source>
        <strain evidence="2 3">KCTC 52873</strain>
    </source>
</reference>
<dbReference type="GO" id="GO:0005975">
    <property type="term" value="P:carbohydrate metabolic process"/>
    <property type="evidence" value="ECO:0007669"/>
    <property type="project" value="UniProtKB-ARBA"/>
</dbReference>
<accession>A0A7G7G584</accession>
<dbReference type="KEGG" id="aswu:HUW51_06080"/>
<dbReference type="Gene3D" id="2.60.40.10">
    <property type="entry name" value="Immunoglobulins"/>
    <property type="match status" value="3"/>
</dbReference>
<evidence type="ECO:0000313" key="3">
    <source>
        <dbReference type="Proteomes" id="UP000515237"/>
    </source>
</evidence>
<keyword evidence="3" id="KW-1185">Reference proteome</keyword>
<dbReference type="SUPFAM" id="SSF49899">
    <property type="entry name" value="Concanavalin A-like lectins/glucanases"/>
    <property type="match status" value="1"/>
</dbReference>
<dbReference type="InterPro" id="IPR013320">
    <property type="entry name" value="ConA-like_dom_sf"/>
</dbReference>
<dbReference type="Pfam" id="PF18962">
    <property type="entry name" value="Por_Secre_tail"/>
    <property type="match status" value="1"/>
</dbReference>
<dbReference type="Proteomes" id="UP000515237">
    <property type="component" value="Chromosome"/>
</dbReference>
<sequence length="1096" mass="116155">MGAWLIFSGYTGKAQTVNPPDVTSNSRCGVGSVVLLAVGSPAGGTYHWYTVATEGTAIAGATTATFTTPDLDATTTYYVSYVSGGRESARTAVTATINPTPNLSITPSENLISSYIFAGNANDVSGKNNNGTLHGTINGGPSLAPDRYGNPDNAYTFDGEDDYISTATQFNNPGEFSLSIWFNTTVAGGQLIGFHSPRTGQSQDWDRLVYMNNDGQLIFGVYPADKTLTLSTTDAYNDGKWHHLVATLSAKNGTKLYLDGTLQAQDVTADAAQPFAGYWRIGYGTLDYWPDAPTNYYYQGLLDDINIYYTELTPNQIADLNGAGADPVCAGNTLAFKANTIPGASYTWAGPNGFTSNLQNPIIPDATTAASGTYTLTVQNSSGCTSQTLVEAIVKSLPLATFTVSPTEMNTGENSVLTFSGTQEENAEYNWGFDGGTIVSGSGAGPYQITWNTPGKKNITLSIISNGCTSAMQTRLITVYGNYIWTGNTSTDWSNPANWAPNGVPGANDNVIISNTYDNAPVTHLPVITSNVAVKDFIINSGRLNLNGKTLTISGVVDFNGGQVTNGNLTISCARVTFKGTSFTAVLNVICDNIYFNGSVFQNTTTITKQGAATVDNDSEGGSVFNGPTTIINNTDSRMRLGTAIGDMFAGNVTFTNQASGTLEISYNSASDFRGDISVNSNSVVTFGNGTGMAVISGQNDQTISKSGGTPVLFNRLTVNKISGKMLLQTPITIGNELILTQGIIISSTANPLIFSAGSTVTGAKHRSYVEGPVKRFGSGAFTFPVGKNNFYRPIGINPNGGVSGAFTAEYFPVSSATAGNHNSKEATINHLSNCEYWQLDRVAGLAATPVTLSWDTNSCGVDVPADLVVAHWNGSKWINTGGRSIIGNNSAGTVTSAEALTVFSPFTLGSSSVNNPLPVQLLKFTAVMQAGKVVINWQTASEKDNKGFEVQHSADGVTFTKVAFVEGAGTSFDIKDYQVSDYSPGSGITYYRLLQEDYTGKISYSKIISVKHTTETKLVLVTPNPVVNKAVISMQLPLSKTCTIKLVDVSGRTVYSQSITSGRLVLDMSGYAKGVYFISLQEGSNLFYRGKLVKE</sequence>
<dbReference type="Pfam" id="PF13385">
    <property type="entry name" value="Laminin_G_3"/>
    <property type="match status" value="1"/>
</dbReference>
<dbReference type="InterPro" id="IPR044023">
    <property type="entry name" value="Ig_7"/>
</dbReference>
<evidence type="ECO:0000313" key="2">
    <source>
        <dbReference type="EMBL" id="QNF32318.1"/>
    </source>
</evidence>
<dbReference type="InterPro" id="IPR026444">
    <property type="entry name" value="Secre_tail"/>
</dbReference>
<dbReference type="CDD" id="cd00110">
    <property type="entry name" value="LamG"/>
    <property type="match status" value="1"/>
</dbReference>
<dbReference type="PROSITE" id="PS50025">
    <property type="entry name" value="LAM_G_DOMAIN"/>
    <property type="match status" value="1"/>
</dbReference>
<dbReference type="Pfam" id="PF19081">
    <property type="entry name" value="Ig_7"/>
    <property type="match status" value="1"/>
</dbReference>
<proteinExistence type="predicted"/>
<gene>
    <name evidence="2" type="ORF">HUW51_06080</name>
</gene>
<organism evidence="2 3">
    <name type="scientific">Adhaeribacter swui</name>
    <dbReference type="NCBI Taxonomy" id="2086471"/>
    <lineage>
        <taxon>Bacteria</taxon>
        <taxon>Pseudomonadati</taxon>
        <taxon>Bacteroidota</taxon>
        <taxon>Cytophagia</taxon>
        <taxon>Cytophagales</taxon>
        <taxon>Hymenobacteraceae</taxon>
        <taxon>Adhaeribacter</taxon>
    </lineage>
</organism>
<dbReference type="RefSeq" id="WP_185273098.1">
    <property type="nucleotide sequence ID" value="NZ_CP055156.1"/>
</dbReference>
<name>A0A7G7G584_9BACT</name>
<dbReference type="InterPro" id="IPR013783">
    <property type="entry name" value="Ig-like_fold"/>
</dbReference>
<dbReference type="GO" id="GO:0004553">
    <property type="term" value="F:hydrolase activity, hydrolyzing O-glycosyl compounds"/>
    <property type="evidence" value="ECO:0007669"/>
    <property type="project" value="UniProtKB-ARBA"/>
</dbReference>
<dbReference type="InterPro" id="IPR035986">
    <property type="entry name" value="PKD_dom_sf"/>
</dbReference>
<dbReference type="InterPro" id="IPR001791">
    <property type="entry name" value="Laminin_G"/>
</dbReference>
<dbReference type="SUPFAM" id="SSF49299">
    <property type="entry name" value="PKD domain"/>
    <property type="match status" value="1"/>
</dbReference>
<dbReference type="AlphaFoldDB" id="A0A7G7G584"/>
<protein>
    <submittedName>
        <fullName evidence="2">T9SS type A sorting domain-containing protein</fullName>
    </submittedName>
</protein>